<sequence>MNRFAMTALVAATLGAVTAPAAVQAQRAGQPALRAELTPEQLERLLRAEPGAEHRPDPRTRPVPPAH</sequence>
<name>A0ABV7R6L4_9RHOB</name>
<keyword evidence="4" id="KW-1185">Reference proteome</keyword>
<evidence type="ECO:0000256" key="2">
    <source>
        <dbReference type="SAM" id="SignalP"/>
    </source>
</evidence>
<feature type="region of interest" description="Disordered" evidence="1">
    <location>
        <begin position="46"/>
        <end position="67"/>
    </location>
</feature>
<dbReference type="RefSeq" id="WP_377745910.1">
    <property type="nucleotide sequence ID" value="NZ_JBHRXJ010000015.1"/>
</dbReference>
<feature type="compositionally biased region" description="Basic and acidic residues" evidence="1">
    <location>
        <begin position="46"/>
        <end position="60"/>
    </location>
</feature>
<dbReference type="Proteomes" id="UP001595721">
    <property type="component" value="Unassembled WGS sequence"/>
</dbReference>
<keyword evidence="2" id="KW-0732">Signal</keyword>
<feature type="chain" id="PRO_5045730616" evidence="2">
    <location>
        <begin position="22"/>
        <end position="67"/>
    </location>
</feature>
<accession>A0ABV7R6L4</accession>
<comment type="caution">
    <text evidence="3">The sequence shown here is derived from an EMBL/GenBank/DDBJ whole genome shotgun (WGS) entry which is preliminary data.</text>
</comment>
<evidence type="ECO:0000313" key="3">
    <source>
        <dbReference type="EMBL" id="MFC3529820.1"/>
    </source>
</evidence>
<reference evidence="4" key="1">
    <citation type="journal article" date="2019" name="Int. J. Syst. Evol. Microbiol.">
        <title>The Global Catalogue of Microorganisms (GCM) 10K type strain sequencing project: providing services to taxonomists for standard genome sequencing and annotation.</title>
        <authorList>
            <consortium name="The Broad Institute Genomics Platform"/>
            <consortium name="The Broad Institute Genome Sequencing Center for Infectious Disease"/>
            <person name="Wu L."/>
            <person name="Ma J."/>
        </authorList>
    </citation>
    <scope>NUCLEOTIDE SEQUENCE [LARGE SCALE GENOMIC DNA]</scope>
    <source>
        <strain evidence="4">KCTC 42899</strain>
    </source>
</reference>
<gene>
    <name evidence="3" type="ORF">ACFOMH_16725</name>
</gene>
<feature type="signal peptide" evidence="2">
    <location>
        <begin position="1"/>
        <end position="21"/>
    </location>
</feature>
<evidence type="ECO:0000313" key="4">
    <source>
        <dbReference type="Proteomes" id="UP001595721"/>
    </source>
</evidence>
<organism evidence="3 4">
    <name type="scientific">Paracoccus mangrovi</name>
    <dbReference type="NCBI Taxonomy" id="1715645"/>
    <lineage>
        <taxon>Bacteria</taxon>
        <taxon>Pseudomonadati</taxon>
        <taxon>Pseudomonadota</taxon>
        <taxon>Alphaproteobacteria</taxon>
        <taxon>Rhodobacterales</taxon>
        <taxon>Paracoccaceae</taxon>
        <taxon>Paracoccus</taxon>
    </lineage>
</organism>
<proteinExistence type="predicted"/>
<protein>
    <submittedName>
        <fullName evidence="3">Uncharacterized protein</fullName>
    </submittedName>
</protein>
<dbReference type="EMBL" id="JBHRXJ010000015">
    <property type="protein sequence ID" value="MFC3529820.1"/>
    <property type="molecule type" value="Genomic_DNA"/>
</dbReference>
<evidence type="ECO:0000256" key="1">
    <source>
        <dbReference type="SAM" id="MobiDB-lite"/>
    </source>
</evidence>